<dbReference type="Proteomes" id="UP000680348">
    <property type="component" value="Unassembled WGS sequence"/>
</dbReference>
<keyword evidence="2" id="KW-1185">Reference proteome</keyword>
<evidence type="ECO:0000313" key="1">
    <source>
        <dbReference type="EMBL" id="MBS3652487.1"/>
    </source>
</evidence>
<dbReference type="InterPro" id="IPR011010">
    <property type="entry name" value="DNA_brk_join_enz"/>
</dbReference>
<reference evidence="1" key="1">
    <citation type="submission" date="2021-04" db="EMBL/GenBank/DDBJ databases">
        <title>Pseudaminobacter soli sp. nov., isolated from paddy soil contaminated by heavy metals.</title>
        <authorList>
            <person name="Zhang K."/>
        </authorList>
    </citation>
    <scope>NUCLEOTIDE SEQUENCE</scope>
    <source>
        <strain evidence="1">19-2017</strain>
    </source>
</reference>
<dbReference type="RefSeq" id="WP_188258037.1">
    <property type="nucleotide sequence ID" value="NZ_JABVCF010000027.1"/>
</dbReference>
<dbReference type="EMBL" id="JAGWCR010000027">
    <property type="protein sequence ID" value="MBS3652487.1"/>
    <property type="molecule type" value="Genomic_DNA"/>
</dbReference>
<protein>
    <submittedName>
        <fullName evidence="1">Uncharacterized protein</fullName>
    </submittedName>
</protein>
<sequence>MREFHRHEQEALEASIRSEYQEWFDFKRISGRRFGETLIRWPEVNWEAGEIAAKGKGDRWVWTPITPTIRAILESCRGQTFPRWSTSFLILHVSLDVTGFCHPRAGVTALNNASIKGAVGHFADTLLGESFRTRM</sequence>
<dbReference type="SUPFAM" id="SSF56349">
    <property type="entry name" value="DNA breaking-rejoining enzymes"/>
    <property type="match status" value="1"/>
</dbReference>
<comment type="caution">
    <text evidence="1">The sequence shown here is derived from an EMBL/GenBank/DDBJ whole genome shotgun (WGS) entry which is preliminary data.</text>
</comment>
<evidence type="ECO:0000313" key="2">
    <source>
        <dbReference type="Proteomes" id="UP000680348"/>
    </source>
</evidence>
<name>A0A942I487_9HYPH</name>
<proteinExistence type="predicted"/>
<accession>A0A942I487</accession>
<organism evidence="1 2">
    <name type="scientific">Pseudaminobacter soli</name>
    <name type="common">ex Zhang et al. 2022</name>
    <dbReference type="NCBI Taxonomy" id="2831468"/>
    <lineage>
        <taxon>Bacteria</taxon>
        <taxon>Pseudomonadati</taxon>
        <taxon>Pseudomonadota</taxon>
        <taxon>Alphaproteobacteria</taxon>
        <taxon>Hyphomicrobiales</taxon>
        <taxon>Phyllobacteriaceae</taxon>
        <taxon>Pseudaminobacter</taxon>
    </lineage>
</organism>
<dbReference type="GO" id="GO:0003677">
    <property type="term" value="F:DNA binding"/>
    <property type="evidence" value="ECO:0007669"/>
    <property type="project" value="InterPro"/>
</dbReference>
<gene>
    <name evidence="1" type="ORF">KEU06_28280</name>
</gene>
<dbReference type="AlphaFoldDB" id="A0A942I487"/>